<reference evidence="3 4" key="1">
    <citation type="submission" date="2016-10" db="EMBL/GenBank/DDBJ databases">
        <authorList>
            <person name="de Groot N.N."/>
        </authorList>
    </citation>
    <scope>NUCLEOTIDE SEQUENCE [LARGE SCALE GENOMIC DNA]</scope>
    <source>
        <strain evidence="3 4">CGMCC 1.9113</strain>
    </source>
</reference>
<organism evidence="3 4">
    <name type="scientific">Sphingomonas rubra</name>
    <dbReference type="NCBI Taxonomy" id="634430"/>
    <lineage>
        <taxon>Bacteria</taxon>
        <taxon>Pseudomonadati</taxon>
        <taxon>Pseudomonadota</taxon>
        <taxon>Alphaproteobacteria</taxon>
        <taxon>Sphingomonadales</taxon>
        <taxon>Sphingomonadaceae</taxon>
        <taxon>Sphingomonas</taxon>
    </lineage>
</organism>
<protein>
    <submittedName>
        <fullName evidence="3">Uncharacterized conserved protein, DUF2147 family</fullName>
    </submittedName>
</protein>
<dbReference type="PANTHER" id="PTHR36919:SF2">
    <property type="entry name" value="BLL6627 PROTEIN"/>
    <property type="match status" value="1"/>
</dbReference>
<accession>A0A1I5SCJ2</accession>
<sequence length="138" mass="14741">MRSIMLALAPAAVLLAGPAHAATPVAGRWLTEEGNAVVTIGACGNAVCGRITKLLKGPPSGPPVDRNNPDEALRNRPLEGLTILTGFTDAGSDWRGRIYDPKSGKTYKSILKREADGSLKVQGCIAFFCRTQKWRPAR</sequence>
<dbReference type="InterPro" id="IPR019223">
    <property type="entry name" value="DUF2147"/>
</dbReference>
<proteinExistence type="predicted"/>
<keyword evidence="4" id="KW-1185">Reference proteome</keyword>
<feature type="domain" description="DUF2147" evidence="2">
    <location>
        <begin position="27"/>
        <end position="134"/>
    </location>
</feature>
<dbReference type="EMBL" id="FOXP01000005">
    <property type="protein sequence ID" value="SFP68036.1"/>
    <property type="molecule type" value="Genomic_DNA"/>
</dbReference>
<dbReference type="RefSeq" id="WP_093333016.1">
    <property type="nucleotide sequence ID" value="NZ_FOXP01000005.1"/>
</dbReference>
<dbReference type="OrthoDB" id="9811671at2"/>
<gene>
    <name evidence="3" type="ORF">SAMN04488241_105111</name>
</gene>
<dbReference type="Proteomes" id="UP000199586">
    <property type="component" value="Unassembled WGS sequence"/>
</dbReference>
<evidence type="ECO:0000313" key="4">
    <source>
        <dbReference type="Proteomes" id="UP000199586"/>
    </source>
</evidence>
<name>A0A1I5SCJ2_9SPHN</name>
<evidence type="ECO:0000313" key="3">
    <source>
        <dbReference type="EMBL" id="SFP68036.1"/>
    </source>
</evidence>
<dbReference type="PANTHER" id="PTHR36919">
    <property type="entry name" value="BLR1215 PROTEIN"/>
    <property type="match status" value="1"/>
</dbReference>
<dbReference type="AlphaFoldDB" id="A0A1I5SCJ2"/>
<dbReference type="Pfam" id="PF09917">
    <property type="entry name" value="DUF2147"/>
    <property type="match status" value="1"/>
</dbReference>
<evidence type="ECO:0000256" key="1">
    <source>
        <dbReference type="SAM" id="SignalP"/>
    </source>
</evidence>
<dbReference type="Gene3D" id="2.40.128.520">
    <property type="match status" value="1"/>
</dbReference>
<feature type="chain" id="PRO_5011464990" evidence="1">
    <location>
        <begin position="22"/>
        <end position="138"/>
    </location>
</feature>
<keyword evidence="1" id="KW-0732">Signal</keyword>
<evidence type="ECO:0000259" key="2">
    <source>
        <dbReference type="Pfam" id="PF09917"/>
    </source>
</evidence>
<feature type="signal peptide" evidence="1">
    <location>
        <begin position="1"/>
        <end position="21"/>
    </location>
</feature>